<keyword evidence="1" id="KW-0175">Coiled coil</keyword>
<sequence>MWWIMDLNENPNHSMKMEWELDDKEVTKRYSEFNREFELLERCIEMKETGRNAEERFLIFKPKIENKNSEFELLETKFKALQAEKVALEEEVKVLREKNQDLEERIACIVKEKGVVERNGELLIDDGEVEREDESKVVQLMIEIDVLQCEKNYAEQEVENWKKKCRDLELRVVRLEEKSGFGGIKCTSIATVKSGKVDFDERFESRGKFETSENANVDDVGAGLHILCVSEGILDCAEVLHASGAANSTCKSPNQTPRAGQVGGMPLVLTTPCNDCALAYQESKGNCQEGGVKHGSHARKRLAFDDDRGFRAKKMAPSTPAGVRCTSVGVIDVCDSDNDDNISFSATSLRKCAAKIVTSESEDDDNIPISQLKRKHLQDPNSFEGPPGLHLNNCTVAYSYRRAERRADSITCRRRRLVKLRHRKETGGVLEAKYHSGTETDEHVDEDDWECGADLSDTDCGSLRNFIVESSDVSDGTGNSFEPEDSSDRDIDFKEILSGLRRRNPKLKWEFEGDMLAAFGKDPELCMKALCAVYRQQTAEEKSCRGTLTQNHRGFSKFDALRGTMIAEFLTDGDPHGDLKRSVEEFQEFDCEALELCRTLASRYSKQLFEIYQNKEDPFWC</sequence>
<reference evidence="2" key="1">
    <citation type="submission" date="2023-05" db="EMBL/GenBank/DDBJ databases">
        <title>Nepenthes gracilis genome sequencing.</title>
        <authorList>
            <person name="Fukushima K."/>
        </authorList>
    </citation>
    <scope>NUCLEOTIDE SEQUENCE</scope>
    <source>
        <strain evidence="2">SING2019-196</strain>
    </source>
</reference>
<keyword evidence="3" id="KW-1185">Reference proteome</keyword>
<evidence type="ECO:0000313" key="3">
    <source>
        <dbReference type="Proteomes" id="UP001279734"/>
    </source>
</evidence>
<organism evidence="2 3">
    <name type="scientific">Nepenthes gracilis</name>
    <name type="common">Slender pitcher plant</name>
    <dbReference type="NCBI Taxonomy" id="150966"/>
    <lineage>
        <taxon>Eukaryota</taxon>
        <taxon>Viridiplantae</taxon>
        <taxon>Streptophyta</taxon>
        <taxon>Embryophyta</taxon>
        <taxon>Tracheophyta</taxon>
        <taxon>Spermatophyta</taxon>
        <taxon>Magnoliopsida</taxon>
        <taxon>eudicotyledons</taxon>
        <taxon>Gunneridae</taxon>
        <taxon>Pentapetalae</taxon>
        <taxon>Caryophyllales</taxon>
        <taxon>Nepenthaceae</taxon>
        <taxon>Nepenthes</taxon>
    </lineage>
</organism>
<dbReference type="EMBL" id="BSYO01000008">
    <property type="protein sequence ID" value="GMH08918.1"/>
    <property type="molecule type" value="Genomic_DNA"/>
</dbReference>
<dbReference type="AlphaFoldDB" id="A0AAD3SD03"/>
<name>A0AAD3SD03_NEPGR</name>
<feature type="coiled-coil region" evidence="1">
    <location>
        <begin position="64"/>
        <end position="112"/>
    </location>
</feature>
<dbReference type="Proteomes" id="UP001279734">
    <property type="component" value="Unassembled WGS sequence"/>
</dbReference>
<gene>
    <name evidence="2" type="ORF">Nepgr_010758</name>
</gene>
<proteinExistence type="predicted"/>
<dbReference type="PANTHER" id="PTHR34380:SF1">
    <property type="entry name" value="OS01G0221300 PROTEIN"/>
    <property type="match status" value="1"/>
</dbReference>
<dbReference type="PANTHER" id="PTHR34380">
    <property type="entry name" value="BNAA03G12380D PROTEIN"/>
    <property type="match status" value="1"/>
</dbReference>
<feature type="coiled-coil region" evidence="1">
    <location>
        <begin position="137"/>
        <end position="178"/>
    </location>
</feature>
<accession>A0AAD3SD03</accession>
<comment type="caution">
    <text evidence="2">The sequence shown here is derived from an EMBL/GenBank/DDBJ whole genome shotgun (WGS) entry which is preliminary data.</text>
</comment>
<evidence type="ECO:0000256" key="1">
    <source>
        <dbReference type="SAM" id="Coils"/>
    </source>
</evidence>
<evidence type="ECO:0000313" key="2">
    <source>
        <dbReference type="EMBL" id="GMH08918.1"/>
    </source>
</evidence>
<protein>
    <submittedName>
        <fullName evidence="2">Uncharacterized protein</fullName>
    </submittedName>
</protein>